<evidence type="ECO:0000313" key="1">
    <source>
        <dbReference type="EMBL" id="WVZ21605.1"/>
    </source>
</evidence>
<organism evidence="1 2">
    <name type="scientific">Vigna mungo</name>
    <name type="common">Black gram</name>
    <name type="synonym">Phaseolus mungo</name>
    <dbReference type="NCBI Taxonomy" id="3915"/>
    <lineage>
        <taxon>Eukaryota</taxon>
        <taxon>Viridiplantae</taxon>
        <taxon>Streptophyta</taxon>
        <taxon>Embryophyta</taxon>
        <taxon>Tracheophyta</taxon>
        <taxon>Spermatophyta</taxon>
        <taxon>Magnoliopsida</taxon>
        <taxon>eudicotyledons</taxon>
        <taxon>Gunneridae</taxon>
        <taxon>Pentapetalae</taxon>
        <taxon>rosids</taxon>
        <taxon>fabids</taxon>
        <taxon>Fabales</taxon>
        <taxon>Fabaceae</taxon>
        <taxon>Papilionoideae</taxon>
        <taxon>50 kb inversion clade</taxon>
        <taxon>NPAAA clade</taxon>
        <taxon>indigoferoid/millettioid clade</taxon>
        <taxon>Phaseoleae</taxon>
        <taxon>Vigna</taxon>
    </lineage>
</organism>
<feature type="non-terminal residue" evidence="1">
    <location>
        <position position="1"/>
    </location>
</feature>
<name>A0AAQ3P4Z6_VIGMU</name>
<proteinExistence type="predicted"/>
<evidence type="ECO:0000313" key="2">
    <source>
        <dbReference type="Proteomes" id="UP001374535"/>
    </source>
</evidence>
<accession>A0AAQ3P4Z6</accession>
<dbReference type="EMBL" id="CP144699">
    <property type="protein sequence ID" value="WVZ21605.1"/>
    <property type="molecule type" value="Genomic_DNA"/>
</dbReference>
<gene>
    <name evidence="1" type="ORF">V8G54_008927</name>
</gene>
<dbReference type="SUPFAM" id="SSF81340">
    <property type="entry name" value="Clc chloride channel"/>
    <property type="match status" value="1"/>
</dbReference>
<dbReference type="Gene3D" id="1.10.3080.10">
    <property type="entry name" value="Clc chloride channel"/>
    <property type="match status" value="1"/>
</dbReference>
<reference evidence="1 2" key="1">
    <citation type="journal article" date="2023" name="Life. Sci Alliance">
        <title>Evolutionary insights into 3D genome organization and epigenetic landscape of Vigna mungo.</title>
        <authorList>
            <person name="Junaid A."/>
            <person name="Singh B."/>
            <person name="Bhatia S."/>
        </authorList>
    </citation>
    <scope>NUCLEOTIDE SEQUENCE [LARGE SCALE GENOMIC DNA]</scope>
    <source>
        <strain evidence="1">Urdbean</strain>
    </source>
</reference>
<dbReference type="InterPro" id="IPR014743">
    <property type="entry name" value="Cl-channel_core"/>
</dbReference>
<dbReference type="AlphaFoldDB" id="A0AAQ3P4Z6"/>
<dbReference type="Proteomes" id="UP001374535">
    <property type="component" value="Chromosome 2"/>
</dbReference>
<keyword evidence="2" id="KW-1185">Reference proteome</keyword>
<protein>
    <submittedName>
        <fullName evidence="1">Uncharacterized protein</fullName>
    </submittedName>
</protein>
<sequence length="115" mass="13548">VTCVCAVGVATAFRALVGGVLFALEEITCWQGKTHFFYLYSSLSWVFLGRRDETRQPRLDVTSVRFAGFNCSRFGFSLRFDSRFKFIDADWFVVQKRRPWWLSLIRDFYDCGRYL</sequence>